<evidence type="ECO:0000313" key="3">
    <source>
        <dbReference type="Proteomes" id="UP001159364"/>
    </source>
</evidence>
<dbReference type="SMART" id="SM00256">
    <property type="entry name" value="FBOX"/>
    <property type="match status" value="1"/>
</dbReference>
<keyword evidence="3" id="KW-1185">Reference proteome</keyword>
<name>A0AAV8U9D8_9ROSI</name>
<feature type="domain" description="F-box" evidence="1">
    <location>
        <begin position="9"/>
        <end position="48"/>
    </location>
</feature>
<reference evidence="2 3" key="1">
    <citation type="submission" date="2021-09" db="EMBL/GenBank/DDBJ databases">
        <title>Genomic insights and catalytic innovation underlie evolution of tropane alkaloids biosynthesis.</title>
        <authorList>
            <person name="Wang Y.-J."/>
            <person name="Tian T."/>
            <person name="Huang J.-P."/>
            <person name="Huang S.-X."/>
        </authorList>
    </citation>
    <scope>NUCLEOTIDE SEQUENCE [LARGE SCALE GENOMIC DNA]</scope>
    <source>
        <strain evidence="2">KIB-2018</strain>
        <tissue evidence="2">Leaf</tissue>
    </source>
</reference>
<comment type="caution">
    <text evidence="2">The sequence shown here is derived from an EMBL/GenBank/DDBJ whole genome shotgun (WGS) entry which is preliminary data.</text>
</comment>
<organism evidence="2 3">
    <name type="scientific">Erythroxylum novogranatense</name>
    <dbReference type="NCBI Taxonomy" id="1862640"/>
    <lineage>
        <taxon>Eukaryota</taxon>
        <taxon>Viridiplantae</taxon>
        <taxon>Streptophyta</taxon>
        <taxon>Embryophyta</taxon>
        <taxon>Tracheophyta</taxon>
        <taxon>Spermatophyta</taxon>
        <taxon>Magnoliopsida</taxon>
        <taxon>eudicotyledons</taxon>
        <taxon>Gunneridae</taxon>
        <taxon>Pentapetalae</taxon>
        <taxon>rosids</taxon>
        <taxon>fabids</taxon>
        <taxon>Malpighiales</taxon>
        <taxon>Erythroxylaceae</taxon>
        <taxon>Erythroxylum</taxon>
    </lineage>
</organism>
<evidence type="ECO:0000313" key="2">
    <source>
        <dbReference type="EMBL" id="KAJ8774704.1"/>
    </source>
</evidence>
<proteinExistence type="predicted"/>
<dbReference type="Pfam" id="PF00646">
    <property type="entry name" value="F-box"/>
    <property type="match status" value="1"/>
</dbReference>
<sequence length="148" mass="16903">MSTFSRRGFPKDLLASIANCLNFVDSLRFRGVCKSWRSSINRYKTPTFPRKLPFSISSDDPVFPNWVMHIGYSPKTVSKDLNLLDYRAIEIATAYIIRFNNRSRFPPPRMGVLVHVREDKGDKLIKLNIAITVGSHVIEVIVDGFEAK</sequence>
<gene>
    <name evidence="2" type="ORF">K2173_017150</name>
</gene>
<dbReference type="InterPro" id="IPR001810">
    <property type="entry name" value="F-box_dom"/>
</dbReference>
<dbReference type="Gene3D" id="1.20.1280.50">
    <property type="match status" value="1"/>
</dbReference>
<accession>A0AAV8U9D8</accession>
<dbReference type="Proteomes" id="UP001159364">
    <property type="component" value="Linkage Group LG01"/>
</dbReference>
<dbReference type="AlphaFoldDB" id="A0AAV8U9D8"/>
<dbReference type="SUPFAM" id="SSF81383">
    <property type="entry name" value="F-box domain"/>
    <property type="match status" value="1"/>
</dbReference>
<dbReference type="InterPro" id="IPR036047">
    <property type="entry name" value="F-box-like_dom_sf"/>
</dbReference>
<evidence type="ECO:0000259" key="1">
    <source>
        <dbReference type="SMART" id="SM00256"/>
    </source>
</evidence>
<dbReference type="EMBL" id="JAIWQS010000001">
    <property type="protein sequence ID" value="KAJ8774704.1"/>
    <property type="molecule type" value="Genomic_DNA"/>
</dbReference>
<protein>
    <recommendedName>
        <fullName evidence="1">F-box domain-containing protein</fullName>
    </recommendedName>
</protein>